<feature type="domain" description="Reverse transcriptase Ty1/copia-type" evidence="1">
    <location>
        <begin position="8"/>
        <end position="61"/>
    </location>
</feature>
<dbReference type="SUPFAM" id="SSF56672">
    <property type="entry name" value="DNA/RNA polymerases"/>
    <property type="match status" value="1"/>
</dbReference>
<dbReference type="STRING" id="4097.A0A1S3Y2L9"/>
<name>A0A1S3Y2L9_TOBAC</name>
<protein>
    <submittedName>
        <fullName evidence="2">Uncharacterized mitochondrial protein AtMg00810-like</fullName>
    </submittedName>
</protein>
<dbReference type="PANTHER" id="PTHR11439:SF463">
    <property type="entry name" value="REVERSE TRANSCRIPTASE TY1_COPIA-TYPE DOMAIN-CONTAINING PROTEIN"/>
    <property type="match status" value="1"/>
</dbReference>
<dbReference type="KEGG" id="nta:107771384"/>
<proteinExistence type="predicted"/>
<dbReference type="PANTHER" id="PTHR11439">
    <property type="entry name" value="GAG-POL-RELATED RETROTRANSPOSON"/>
    <property type="match status" value="1"/>
</dbReference>
<accession>A0A1S3Y2L9</accession>
<dbReference type="AlphaFoldDB" id="A0A1S3Y2L9"/>
<dbReference type="InterPro" id="IPR043502">
    <property type="entry name" value="DNA/RNA_pol_sf"/>
</dbReference>
<dbReference type="InterPro" id="IPR013103">
    <property type="entry name" value="RVT_2"/>
</dbReference>
<dbReference type="RefSeq" id="XP_016446227.1">
    <property type="nucleotide sequence ID" value="XM_016590741.1"/>
</dbReference>
<evidence type="ECO:0000259" key="1">
    <source>
        <dbReference type="Pfam" id="PF07727"/>
    </source>
</evidence>
<dbReference type="Pfam" id="PF07727">
    <property type="entry name" value="RVT_2"/>
    <property type="match status" value="1"/>
</dbReference>
<evidence type="ECO:0000313" key="2">
    <source>
        <dbReference type="RefSeq" id="XP_016446227.1"/>
    </source>
</evidence>
<reference evidence="2" key="1">
    <citation type="submission" date="2025-08" db="UniProtKB">
        <authorList>
            <consortium name="RefSeq"/>
        </authorList>
    </citation>
    <scope>IDENTIFICATION</scope>
</reference>
<organism evidence="2">
    <name type="scientific">Nicotiana tabacum</name>
    <name type="common">Common tobacco</name>
    <dbReference type="NCBI Taxonomy" id="4097"/>
    <lineage>
        <taxon>Eukaryota</taxon>
        <taxon>Viridiplantae</taxon>
        <taxon>Streptophyta</taxon>
        <taxon>Embryophyta</taxon>
        <taxon>Tracheophyta</taxon>
        <taxon>Spermatophyta</taxon>
        <taxon>Magnoliopsida</taxon>
        <taxon>eudicotyledons</taxon>
        <taxon>Gunneridae</taxon>
        <taxon>Pentapetalae</taxon>
        <taxon>asterids</taxon>
        <taxon>lamiids</taxon>
        <taxon>Solanales</taxon>
        <taxon>Solanaceae</taxon>
        <taxon>Nicotianoideae</taxon>
        <taxon>Nicotianeae</taxon>
        <taxon>Nicotiana</taxon>
    </lineage>
</organism>
<dbReference type="OrthoDB" id="414945at2759"/>
<gene>
    <name evidence="2" type="primary">LOC107771384</name>
</gene>
<dbReference type="PaxDb" id="4097-A0A1S3Y2L9"/>
<sequence length="180" mass="20531">MQIAPCFFKRQNGKVTALIIYVDDMIVTGNDVDKMAKLKNCLSAAFDMKYLDRLKYFLGCQPINTPITRNHGSEDLPDQVPTNKGRYQRLVGQFIYFSHRQPCIAYVSVPGRGLNHTKIIGHCDSEWGARGERRCSTTGYFTFIGGNLVTWKSKKQRLSHCLVQKLNIGQWSKIFKNCFG</sequence>